<proteinExistence type="predicted"/>
<reference evidence="1" key="1">
    <citation type="submission" date="2016-04" db="EMBL/GenBank/DDBJ databases">
        <authorList>
            <person name="Evans L.H."/>
            <person name="Alamgir A."/>
            <person name="Owens N."/>
            <person name="Weber N.D."/>
            <person name="Virtaneva K."/>
            <person name="Barbian K."/>
            <person name="Babar A."/>
            <person name="Rosenke K."/>
        </authorList>
    </citation>
    <scope>NUCLEOTIDE SEQUENCE</scope>
    <source>
        <strain evidence="1">86-1</strain>
    </source>
</reference>
<dbReference type="EMBL" id="FLUM01000001">
    <property type="protein sequence ID" value="SBV97143.1"/>
    <property type="molecule type" value="Genomic_DNA"/>
</dbReference>
<evidence type="ECO:0000313" key="1">
    <source>
        <dbReference type="EMBL" id="SBV97143.1"/>
    </source>
</evidence>
<organism evidence="1">
    <name type="scientific">uncultured Dysgonomonas sp</name>
    <dbReference type="NCBI Taxonomy" id="206096"/>
    <lineage>
        <taxon>Bacteria</taxon>
        <taxon>Pseudomonadati</taxon>
        <taxon>Bacteroidota</taxon>
        <taxon>Bacteroidia</taxon>
        <taxon>Bacteroidales</taxon>
        <taxon>Dysgonomonadaceae</taxon>
        <taxon>Dysgonomonas</taxon>
        <taxon>environmental samples</taxon>
    </lineage>
</organism>
<name>A0A212JCF5_9BACT</name>
<sequence length="42" mass="4963">MSKDIVQLSATYIQKYNEYVLWKDLTPLIKHRLTSRILPGND</sequence>
<accession>A0A212JCF5</accession>
<protein>
    <submittedName>
        <fullName evidence="1">Uncharacterized protein</fullName>
    </submittedName>
</protein>
<dbReference type="AlphaFoldDB" id="A0A212JCF5"/>
<gene>
    <name evidence="1" type="ORF">KL86DYS1_11832</name>
</gene>